<accession>A0ACC3MLW5</accession>
<reference evidence="1" key="1">
    <citation type="submission" date="2023-07" db="EMBL/GenBank/DDBJ databases">
        <title>Black Yeasts Isolated from many extreme environments.</title>
        <authorList>
            <person name="Coleine C."/>
            <person name="Stajich J.E."/>
            <person name="Selbmann L."/>
        </authorList>
    </citation>
    <scope>NUCLEOTIDE SEQUENCE</scope>
    <source>
        <strain evidence="1">CCFEE 5714</strain>
    </source>
</reference>
<comment type="caution">
    <text evidence="1">The sequence shown here is derived from an EMBL/GenBank/DDBJ whole genome shotgun (WGS) entry which is preliminary data.</text>
</comment>
<gene>
    <name evidence="1" type="ORF">LTR37_017336</name>
</gene>
<dbReference type="EMBL" id="JAUTXU010000222">
    <property type="protein sequence ID" value="KAK3697687.1"/>
    <property type="molecule type" value="Genomic_DNA"/>
</dbReference>
<name>A0ACC3MLW5_9PEZI</name>
<evidence type="ECO:0000313" key="1">
    <source>
        <dbReference type="EMBL" id="KAK3697687.1"/>
    </source>
</evidence>
<dbReference type="Proteomes" id="UP001281147">
    <property type="component" value="Unassembled WGS sequence"/>
</dbReference>
<keyword evidence="2" id="KW-1185">Reference proteome</keyword>
<evidence type="ECO:0000313" key="2">
    <source>
        <dbReference type="Proteomes" id="UP001281147"/>
    </source>
</evidence>
<sequence length="448" mass="49666">MAEPLSMAASIIALIQITNSAVGYLYSVRGASREREAMISEATNLLGLLNGLRFRVESSNSDNEWFNALRGLATENGALDQCKQALELLQEKLAPSHEKRKMKDALGWHFKQNEVDRILERLGRLSSLVNVALEEDHFTLSQAIQYGMLTIGEDTAAIRQSTATLVDDNKLLTGMATGIMVNTAFIADQRSLAIADWLSANDNSKQQADIMARHQSDTGRCFLESDAFREWEQGKYRILLCPGVPGAGKTMMAALAIDHLQKTARNRDSPVVFLYCNYKRSDDQGAVQLVRDILRQLAVHQPPIPKPIQTLYEKNSNSYPPEEAVVDTLEAICSDFADTMLVVDAANNSRGSVSSCIGIGGGDKSKDGCRAASLVCLQEHRVQTKGSNLKAQSNTEKRLIHRAHIIPKDILQTMPHQHVHLYAHCVLQQTPTQMPYFHFHSHKLPPPL</sequence>
<proteinExistence type="predicted"/>
<organism evidence="1 2">
    <name type="scientific">Vermiconidia calcicola</name>
    <dbReference type="NCBI Taxonomy" id="1690605"/>
    <lineage>
        <taxon>Eukaryota</taxon>
        <taxon>Fungi</taxon>
        <taxon>Dikarya</taxon>
        <taxon>Ascomycota</taxon>
        <taxon>Pezizomycotina</taxon>
        <taxon>Dothideomycetes</taxon>
        <taxon>Dothideomycetidae</taxon>
        <taxon>Mycosphaerellales</taxon>
        <taxon>Extremaceae</taxon>
        <taxon>Vermiconidia</taxon>
    </lineage>
</organism>
<protein>
    <submittedName>
        <fullName evidence="1">Uncharacterized protein</fullName>
    </submittedName>
</protein>